<evidence type="ECO:0000313" key="2">
    <source>
        <dbReference type="Proteomes" id="UP000235371"/>
    </source>
</evidence>
<dbReference type="Gene3D" id="3.40.390.10">
    <property type="entry name" value="Collagenase (Catalytic Domain)"/>
    <property type="match status" value="1"/>
</dbReference>
<dbReference type="EMBL" id="KZ613846">
    <property type="protein sequence ID" value="PMD57675.1"/>
    <property type="molecule type" value="Genomic_DNA"/>
</dbReference>
<dbReference type="OrthoDB" id="5345836at2759"/>
<dbReference type="InParanoid" id="A0A2J6T3S3"/>
<reference evidence="1 2" key="1">
    <citation type="submission" date="2016-04" db="EMBL/GenBank/DDBJ databases">
        <title>A degradative enzymes factory behind the ericoid mycorrhizal symbiosis.</title>
        <authorList>
            <consortium name="DOE Joint Genome Institute"/>
            <person name="Martino E."/>
            <person name="Morin E."/>
            <person name="Grelet G."/>
            <person name="Kuo A."/>
            <person name="Kohler A."/>
            <person name="Daghino S."/>
            <person name="Barry K."/>
            <person name="Choi C."/>
            <person name="Cichocki N."/>
            <person name="Clum A."/>
            <person name="Copeland A."/>
            <person name="Hainaut M."/>
            <person name="Haridas S."/>
            <person name="Labutti K."/>
            <person name="Lindquist E."/>
            <person name="Lipzen A."/>
            <person name="Khouja H.-R."/>
            <person name="Murat C."/>
            <person name="Ohm R."/>
            <person name="Olson A."/>
            <person name="Spatafora J."/>
            <person name="Veneault-Fourrey C."/>
            <person name="Henrissat B."/>
            <person name="Grigoriev I."/>
            <person name="Martin F."/>
            <person name="Perotto S."/>
        </authorList>
    </citation>
    <scope>NUCLEOTIDE SEQUENCE [LARGE SCALE GENOMIC DNA]</scope>
    <source>
        <strain evidence="1 2">E</strain>
    </source>
</reference>
<dbReference type="GO" id="GO:0008237">
    <property type="term" value="F:metallopeptidase activity"/>
    <property type="evidence" value="ECO:0007669"/>
    <property type="project" value="InterPro"/>
</dbReference>
<protein>
    <submittedName>
        <fullName evidence="1">Uncharacterized protein</fullName>
    </submittedName>
</protein>
<organism evidence="1 2">
    <name type="scientific">Hyaloscypha bicolor E</name>
    <dbReference type="NCBI Taxonomy" id="1095630"/>
    <lineage>
        <taxon>Eukaryota</taxon>
        <taxon>Fungi</taxon>
        <taxon>Dikarya</taxon>
        <taxon>Ascomycota</taxon>
        <taxon>Pezizomycotina</taxon>
        <taxon>Leotiomycetes</taxon>
        <taxon>Helotiales</taxon>
        <taxon>Hyaloscyphaceae</taxon>
        <taxon>Hyaloscypha</taxon>
        <taxon>Hyaloscypha bicolor</taxon>
    </lineage>
</organism>
<sequence>MLEIPKKRGFSEFAYNTPKVQERSFEITQYCLNHTILSLFTTPSMSPSTLCTASQLVIAAIWLFSLSPTLCTAWSIAPDCAAFPQVSAEMTGALNMAIYGRMRAANDPPRLGTSMADLLAAPNENDPDNLQLVQTWFENVVDAASVPSPGGIVIHCSDAHLNPTDAANRKYIDAERGNTVVIAPAPPAGITPTNNACGGFVKAFTYAAGGQQVIVLCSDSGKGSLKSSLASLDQFRTSGNLKNEQLVQAKGLNALGMYLSTMILHELMHAASFAEQLKALQPAQFPAILPDQVNNQPVGEIYQYTPISGKKLGDQTSSGQPTANNLQHNADSFALLAASWYLPPYAWLNGECKTIGAPRQAPGEYPGSPTPPGPS</sequence>
<proteinExistence type="predicted"/>
<dbReference type="Proteomes" id="UP000235371">
    <property type="component" value="Unassembled WGS sequence"/>
</dbReference>
<dbReference type="RefSeq" id="XP_024734579.1">
    <property type="nucleotide sequence ID" value="XM_024887810.1"/>
</dbReference>
<evidence type="ECO:0000313" key="1">
    <source>
        <dbReference type="EMBL" id="PMD57675.1"/>
    </source>
</evidence>
<dbReference type="AlphaFoldDB" id="A0A2J6T3S3"/>
<name>A0A2J6T3S3_9HELO</name>
<gene>
    <name evidence="1" type="ORF">K444DRAFT_691832</name>
</gene>
<accession>A0A2J6T3S3</accession>
<dbReference type="InterPro" id="IPR024079">
    <property type="entry name" value="MetalloPept_cat_dom_sf"/>
</dbReference>
<dbReference type="GeneID" id="36595886"/>
<keyword evidence="2" id="KW-1185">Reference proteome</keyword>